<gene>
    <name evidence="4" type="ORF">WL29_21145</name>
</gene>
<accession>A0A106QBD1</accession>
<dbReference type="Proteomes" id="UP000060630">
    <property type="component" value="Unassembled WGS sequence"/>
</dbReference>
<evidence type="ECO:0000313" key="4">
    <source>
        <dbReference type="EMBL" id="KWA83875.1"/>
    </source>
</evidence>
<name>A0A106QBD1_9BURK</name>
<evidence type="ECO:0000256" key="2">
    <source>
        <dbReference type="SAM" id="Phobius"/>
    </source>
</evidence>
<reference evidence="4 5" key="1">
    <citation type="submission" date="2015-11" db="EMBL/GenBank/DDBJ databases">
        <title>Expanding the genomic diversity of Burkholderia species for the development of highly accurate diagnostics.</title>
        <authorList>
            <person name="Sahl J."/>
            <person name="Keim P."/>
            <person name="Wagner D."/>
        </authorList>
    </citation>
    <scope>NUCLEOTIDE SEQUENCE [LARGE SCALE GENOMIC DNA]</scope>
    <source>
        <strain evidence="4 5">MSMB2087WGS</strain>
    </source>
</reference>
<dbReference type="RefSeq" id="WP_157657692.1">
    <property type="nucleotide sequence ID" value="NZ_LPHD01000049.1"/>
</dbReference>
<protein>
    <recommendedName>
        <fullName evidence="6">LPXTG cell wall anchor domain-containing protein</fullName>
    </recommendedName>
</protein>
<feature type="compositionally biased region" description="Basic and acidic residues" evidence="1">
    <location>
        <begin position="337"/>
        <end position="349"/>
    </location>
</feature>
<sequence>MTNKPHRNKATPVRGRVVAASLLVGGAVGFLSLQVHAEQAASAPAATPPQLAMTKTAPAAEPADYLQTPKVQAFETAPSMRSAILDTAPASAVAVPGQGAPTALRALEGEDVPWALATESRPWPLAYSELNPLNTLVLVLPSEREARIMLPGYVADAAERARFTVTRYITDNIGSGAQVRGRQLETFNVWAENTTKKKQALPKDPWAAYQFNKEALATLKTFKDKVQAQTAPDVQRMSQDIKAAVEKISPVMEVMSTYEQKMQWYNVLIQLKEGIGLYQARVAEADRQILDAIAAFERDNPPVARPAGNPPRNEGEGFKAPAPTPVATSNVSMTPEAPREAAEPPARKAEQGNSTVGFIVLLAMGAAVIGLFMRLRKRLSKKGAKAENTAS</sequence>
<keyword evidence="2" id="KW-0472">Membrane</keyword>
<keyword evidence="3" id="KW-0732">Signal</keyword>
<organism evidence="4 5">
    <name type="scientific">Burkholderia ubonensis</name>
    <dbReference type="NCBI Taxonomy" id="101571"/>
    <lineage>
        <taxon>Bacteria</taxon>
        <taxon>Pseudomonadati</taxon>
        <taxon>Pseudomonadota</taxon>
        <taxon>Betaproteobacteria</taxon>
        <taxon>Burkholderiales</taxon>
        <taxon>Burkholderiaceae</taxon>
        <taxon>Burkholderia</taxon>
        <taxon>Burkholderia cepacia complex</taxon>
    </lineage>
</organism>
<feature type="region of interest" description="Disordered" evidence="1">
    <location>
        <begin position="300"/>
        <end position="349"/>
    </location>
</feature>
<evidence type="ECO:0000313" key="5">
    <source>
        <dbReference type="Proteomes" id="UP000060630"/>
    </source>
</evidence>
<dbReference type="EMBL" id="LPHD01000049">
    <property type="protein sequence ID" value="KWA83875.1"/>
    <property type="molecule type" value="Genomic_DNA"/>
</dbReference>
<comment type="caution">
    <text evidence="4">The sequence shown here is derived from an EMBL/GenBank/DDBJ whole genome shotgun (WGS) entry which is preliminary data.</text>
</comment>
<keyword evidence="2" id="KW-1133">Transmembrane helix</keyword>
<keyword evidence="2" id="KW-0812">Transmembrane</keyword>
<feature type="transmembrane region" description="Helical" evidence="2">
    <location>
        <begin position="356"/>
        <end position="375"/>
    </location>
</feature>
<proteinExistence type="predicted"/>
<feature type="signal peptide" evidence="3">
    <location>
        <begin position="1"/>
        <end position="37"/>
    </location>
</feature>
<feature type="chain" id="PRO_5007126918" description="LPXTG cell wall anchor domain-containing protein" evidence="3">
    <location>
        <begin position="38"/>
        <end position="391"/>
    </location>
</feature>
<evidence type="ECO:0000256" key="1">
    <source>
        <dbReference type="SAM" id="MobiDB-lite"/>
    </source>
</evidence>
<dbReference type="AlphaFoldDB" id="A0A106QBD1"/>
<evidence type="ECO:0000256" key="3">
    <source>
        <dbReference type="SAM" id="SignalP"/>
    </source>
</evidence>
<evidence type="ECO:0008006" key="6">
    <source>
        <dbReference type="Google" id="ProtNLM"/>
    </source>
</evidence>